<dbReference type="EMBL" id="CP024201">
    <property type="protein sequence ID" value="ATQ42250.1"/>
    <property type="molecule type" value="Genomic_DNA"/>
</dbReference>
<feature type="transmembrane region" description="Helical" evidence="2">
    <location>
        <begin position="289"/>
        <end position="308"/>
    </location>
</feature>
<evidence type="ECO:0000256" key="2">
    <source>
        <dbReference type="SAM" id="Phobius"/>
    </source>
</evidence>
<keyword evidence="2" id="KW-0472">Membrane</keyword>
<dbReference type="GO" id="GO:0008643">
    <property type="term" value="P:carbohydrate transport"/>
    <property type="evidence" value="ECO:0007669"/>
    <property type="project" value="InterPro"/>
</dbReference>
<dbReference type="GO" id="GO:0006814">
    <property type="term" value="P:sodium ion transport"/>
    <property type="evidence" value="ECO:0007669"/>
    <property type="project" value="InterPro"/>
</dbReference>
<dbReference type="PANTHER" id="PTHR11328:SF24">
    <property type="entry name" value="MAJOR FACILITATOR SUPERFAMILY (MFS) PROFILE DOMAIN-CONTAINING PROTEIN"/>
    <property type="match status" value="1"/>
</dbReference>
<dbReference type="OrthoDB" id="7584869at2"/>
<feature type="transmembrane region" description="Helical" evidence="2">
    <location>
        <begin position="45"/>
        <end position="67"/>
    </location>
</feature>
<protein>
    <submittedName>
        <fullName evidence="3">Glycoside transporter</fullName>
    </submittedName>
</protein>
<keyword evidence="2" id="KW-0812">Transmembrane</keyword>
<dbReference type="GO" id="GO:0015293">
    <property type="term" value="F:symporter activity"/>
    <property type="evidence" value="ECO:0007669"/>
    <property type="project" value="InterPro"/>
</dbReference>
<dbReference type="CDD" id="cd17332">
    <property type="entry name" value="MFS_MelB_like"/>
    <property type="match status" value="1"/>
</dbReference>
<feature type="transmembrane region" description="Helical" evidence="2">
    <location>
        <begin position="106"/>
        <end position="128"/>
    </location>
</feature>
<dbReference type="Proteomes" id="UP000228945">
    <property type="component" value="Chromosome"/>
</dbReference>
<evidence type="ECO:0000313" key="3">
    <source>
        <dbReference type="EMBL" id="ATQ42250.1"/>
    </source>
</evidence>
<dbReference type="InterPro" id="IPR001927">
    <property type="entry name" value="Na/Gal_symport"/>
</dbReference>
<accession>A0A2D2AW71</accession>
<dbReference type="GO" id="GO:0005886">
    <property type="term" value="C:plasma membrane"/>
    <property type="evidence" value="ECO:0007669"/>
    <property type="project" value="TreeGrafter"/>
</dbReference>
<dbReference type="Gene3D" id="1.20.1250.20">
    <property type="entry name" value="MFS general substrate transporter like domains"/>
    <property type="match status" value="2"/>
</dbReference>
<dbReference type="AlphaFoldDB" id="A0A2D2AW71"/>
<dbReference type="PANTHER" id="PTHR11328">
    <property type="entry name" value="MAJOR FACILITATOR SUPERFAMILY DOMAIN-CONTAINING PROTEIN"/>
    <property type="match status" value="1"/>
</dbReference>
<evidence type="ECO:0000313" key="4">
    <source>
        <dbReference type="Proteomes" id="UP000228945"/>
    </source>
</evidence>
<feature type="transmembrane region" description="Helical" evidence="2">
    <location>
        <begin position="9"/>
        <end position="33"/>
    </location>
</feature>
<sequence length="442" mass="47251">MSGPRTTRIAYGVGCFGTDLFWHGTSFFLLFYYTDVLGLRSDVAGLIFGAAMIWDGLVDPLMGLVASRTRTRWGRYRPYILLGAVPLALAYVLMFLQPFLGLAASALFALVTQMAFRTAYAAVSIPYGSLSAAITTSADERNRLATFKVWGGALAALAVALGSQPFVALSPTPQIGWLMLAVVVGLIATGAFVFMFRRTREQPLTEEAPPPFGAMLKALLRNPPFLILLAAIVVVNIATVISGKVTVYYFEYYLRRPDLTGVGLAIQVAAVMLLTPVWSWVGRRWSKRVAWLAGAAIASLGAALFFAYPGTHPLTVLAILTLMMIGGAAIPVSMWSLIPDTVEVSQWTSGVRAEGAVFGVVTLGQKVALGVGIGLTGLLLEASGYVAGAVQGADTLRGLHLMMTVPALLGFALSGAIMAFYVLDGGLHRRLVRALERRARVN</sequence>
<feature type="transmembrane region" description="Helical" evidence="2">
    <location>
        <begin position="314"/>
        <end position="335"/>
    </location>
</feature>
<dbReference type="RefSeq" id="WP_099621507.1">
    <property type="nucleotide sequence ID" value="NZ_CP024201.1"/>
</dbReference>
<dbReference type="InterPro" id="IPR036259">
    <property type="entry name" value="MFS_trans_sf"/>
</dbReference>
<feature type="transmembrane region" description="Helical" evidence="2">
    <location>
        <begin position="175"/>
        <end position="196"/>
    </location>
</feature>
<gene>
    <name evidence="3" type="ORF">CSW64_07375</name>
</gene>
<dbReference type="Pfam" id="PF13347">
    <property type="entry name" value="MFS_2"/>
    <property type="match status" value="1"/>
</dbReference>
<dbReference type="SUPFAM" id="SSF103473">
    <property type="entry name" value="MFS general substrate transporter"/>
    <property type="match status" value="1"/>
</dbReference>
<reference evidence="3 4" key="1">
    <citation type="submission" date="2017-10" db="EMBL/GenBank/DDBJ databases">
        <title>Genome sequence of Caulobacter mirabilis FWC38.</title>
        <authorList>
            <person name="Fiebig A."/>
            <person name="Crosson S."/>
        </authorList>
    </citation>
    <scope>NUCLEOTIDE SEQUENCE [LARGE SCALE GENOMIC DNA]</scope>
    <source>
        <strain evidence="3 4">FWC 38</strain>
    </source>
</reference>
<name>A0A2D2AW71_9CAUL</name>
<dbReference type="InterPro" id="IPR039672">
    <property type="entry name" value="MFS_2"/>
</dbReference>
<feature type="transmembrane region" description="Helical" evidence="2">
    <location>
        <begin position="79"/>
        <end position="100"/>
    </location>
</feature>
<keyword evidence="2" id="KW-1133">Transmembrane helix</keyword>
<evidence type="ECO:0000256" key="1">
    <source>
        <dbReference type="ARBA" id="ARBA00009617"/>
    </source>
</evidence>
<comment type="similarity">
    <text evidence="1">Belongs to the sodium:galactoside symporter (TC 2.A.2) family.</text>
</comment>
<dbReference type="NCBIfam" id="TIGR00792">
    <property type="entry name" value="gph"/>
    <property type="match status" value="1"/>
</dbReference>
<feature type="transmembrane region" description="Helical" evidence="2">
    <location>
        <begin position="149"/>
        <end position="169"/>
    </location>
</feature>
<feature type="transmembrane region" description="Helical" evidence="2">
    <location>
        <begin position="356"/>
        <end position="380"/>
    </location>
</feature>
<feature type="transmembrane region" description="Helical" evidence="2">
    <location>
        <begin position="400"/>
        <end position="423"/>
    </location>
</feature>
<keyword evidence="4" id="KW-1185">Reference proteome</keyword>
<feature type="transmembrane region" description="Helical" evidence="2">
    <location>
        <begin position="262"/>
        <end position="282"/>
    </location>
</feature>
<dbReference type="KEGG" id="cmb:CSW64_07375"/>
<proteinExistence type="inferred from homology"/>
<organism evidence="3 4">
    <name type="scientific">Caulobacter mirabilis</name>
    <dbReference type="NCBI Taxonomy" id="69666"/>
    <lineage>
        <taxon>Bacteria</taxon>
        <taxon>Pseudomonadati</taxon>
        <taxon>Pseudomonadota</taxon>
        <taxon>Alphaproteobacteria</taxon>
        <taxon>Caulobacterales</taxon>
        <taxon>Caulobacteraceae</taxon>
        <taxon>Caulobacter</taxon>
    </lineage>
</organism>
<feature type="transmembrane region" description="Helical" evidence="2">
    <location>
        <begin position="225"/>
        <end position="250"/>
    </location>
</feature>